<keyword evidence="4" id="KW-1185">Reference proteome</keyword>
<proteinExistence type="predicted"/>
<dbReference type="AlphaFoldDB" id="A0AAD4I5U9"/>
<dbReference type="PANTHER" id="PTHR39394:SF1">
    <property type="entry name" value="DNAJ HOMOLOGUE SUBFAMILY C MEMBER 28 CONSERVED DOMAIN-CONTAINING PROTEIN"/>
    <property type="match status" value="1"/>
</dbReference>
<evidence type="ECO:0000259" key="2">
    <source>
        <dbReference type="Pfam" id="PF09350"/>
    </source>
</evidence>
<name>A0AAD4I5U9_9PEZI</name>
<feature type="domain" description="DnaJ homologue subfamily C member 28 conserved" evidence="2">
    <location>
        <begin position="186"/>
        <end position="255"/>
    </location>
</feature>
<dbReference type="InterPro" id="IPR018961">
    <property type="entry name" value="DnaJ_homolog_subfam-C_membr-28"/>
</dbReference>
<accession>A0AAD4I5U9</accession>
<evidence type="ECO:0000256" key="1">
    <source>
        <dbReference type="SAM" id="MobiDB-lite"/>
    </source>
</evidence>
<feature type="compositionally biased region" description="Low complexity" evidence="1">
    <location>
        <begin position="320"/>
        <end position="338"/>
    </location>
</feature>
<evidence type="ECO:0000313" key="3">
    <source>
        <dbReference type="EMBL" id="KAG7294585.1"/>
    </source>
</evidence>
<dbReference type="PANTHER" id="PTHR39394">
    <property type="entry name" value="YALI0E31793P"/>
    <property type="match status" value="1"/>
</dbReference>
<protein>
    <recommendedName>
        <fullName evidence="2">DnaJ homologue subfamily C member 28 conserved domain-containing protein</fullName>
    </recommendedName>
</protein>
<dbReference type="EMBL" id="JAHCVI010000001">
    <property type="protein sequence ID" value="KAG7294585.1"/>
    <property type="molecule type" value="Genomic_DNA"/>
</dbReference>
<reference evidence="3" key="1">
    <citation type="submission" date="2023-02" db="EMBL/GenBank/DDBJ databases">
        <authorList>
            <person name="Palmer J.M."/>
        </authorList>
    </citation>
    <scope>NUCLEOTIDE SEQUENCE</scope>
    <source>
        <strain evidence="3">FW57</strain>
    </source>
</reference>
<evidence type="ECO:0000313" key="4">
    <source>
        <dbReference type="Proteomes" id="UP001197093"/>
    </source>
</evidence>
<sequence>MARRLQEATEEALLTGGRAGRRAVEEAGFSDELKAKLLDKVATAKFHQEHAAALEQAGITSRIPDSAGLGTRAIASAHAWTGQESTEDAVLRMLDDARKPLAPELRGKPKPIQLEPVDMRMRRDVGMSAGRRAAGAREKAQAYAGMGVKDKGLSEAEREAMKREFRERFAPGARAMPNTVTGLAALANERIEDAIARGQFKNIPRGKGVERDTRADNPFIDTTEYIMNKMIKRQDIVPPWIEKQQELAKAAENFRGRLRHDWKRHASRMISARGGTLEQQIARANAHARAEALHNPRRRNPEQISVPTNSTDDVVMLQLSSTSPSSSSPPTDESSPSPQHETLPSHPFRDPAWEAAESAYMTLAINNLNTLTRSYNLLAPELAKKPYFSLERELSNCFADVAPQIAAEIRARAIKPARSLVDRPFGAGMGLSGGSGGQGGGMGGLFGGGTESGVSVVEGREKRYGMKEFWRDLWGKGVS</sequence>
<organism evidence="3 4">
    <name type="scientific">Staphylotrichum longicolle</name>
    <dbReference type="NCBI Taxonomy" id="669026"/>
    <lineage>
        <taxon>Eukaryota</taxon>
        <taxon>Fungi</taxon>
        <taxon>Dikarya</taxon>
        <taxon>Ascomycota</taxon>
        <taxon>Pezizomycotina</taxon>
        <taxon>Sordariomycetes</taxon>
        <taxon>Sordariomycetidae</taxon>
        <taxon>Sordariales</taxon>
        <taxon>Chaetomiaceae</taxon>
        <taxon>Staphylotrichum</taxon>
    </lineage>
</organism>
<feature type="region of interest" description="Disordered" evidence="1">
    <location>
        <begin position="290"/>
        <end position="349"/>
    </location>
</feature>
<dbReference type="Proteomes" id="UP001197093">
    <property type="component" value="Unassembled WGS sequence"/>
</dbReference>
<gene>
    <name evidence="3" type="ORF">NEMBOFW57_004661</name>
</gene>
<feature type="compositionally biased region" description="Polar residues" evidence="1">
    <location>
        <begin position="302"/>
        <end position="312"/>
    </location>
</feature>
<dbReference type="Pfam" id="PF09350">
    <property type="entry name" value="DJC28_CD"/>
    <property type="match status" value="1"/>
</dbReference>
<comment type="caution">
    <text evidence="3">The sequence shown here is derived from an EMBL/GenBank/DDBJ whole genome shotgun (WGS) entry which is preliminary data.</text>
</comment>